<dbReference type="PROSITE" id="PS50234">
    <property type="entry name" value="VWFA"/>
    <property type="match status" value="1"/>
</dbReference>
<dbReference type="SMART" id="SM00210">
    <property type="entry name" value="TSPN"/>
    <property type="match status" value="1"/>
</dbReference>
<reference evidence="14 15" key="1">
    <citation type="submission" date="2021-04" db="EMBL/GenBank/DDBJ databases">
        <authorList>
            <consortium name="Wellcome Sanger Institute Data Sharing"/>
        </authorList>
    </citation>
    <scope>NUCLEOTIDE SEQUENCE [LARGE SCALE GENOMIC DNA]</scope>
</reference>
<feature type="compositionally biased region" description="Pro residues" evidence="11">
    <location>
        <begin position="564"/>
        <end position="576"/>
    </location>
</feature>
<evidence type="ECO:0000256" key="10">
    <source>
        <dbReference type="ARBA" id="ARBA00074870"/>
    </source>
</evidence>
<feature type="compositionally biased region" description="Low complexity" evidence="11">
    <location>
        <begin position="638"/>
        <end position="654"/>
    </location>
</feature>
<feature type="compositionally biased region" description="Pro residues" evidence="11">
    <location>
        <begin position="831"/>
        <end position="841"/>
    </location>
</feature>
<feature type="compositionally biased region" description="Low complexity" evidence="11">
    <location>
        <begin position="747"/>
        <end position="764"/>
    </location>
</feature>
<proteinExistence type="inferred from homology"/>
<keyword evidence="6 12" id="KW-0732">Signal</keyword>
<feature type="region of interest" description="Disordered" evidence="11">
    <location>
        <begin position="823"/>
        <end position="962"/>
    </location>
</feature>
<organism evidence="14 15">
    <name type="scientific">Anabas testudineus</name>
    <name type="common">Climbing perch</name>
    <name type="synonym">Anthias testudineus</name>
    <dbReference type="NCBI Taxonomy" id="64144"/>
    <lineage>
        <taxon>Eukaryota</taxon>
        <taxon>Metazoa</taxon>
        <taxon>Chordata</taxon>
        <taxon>Craniata</taxon>
        <taxon>Vertebrata</taxon>
        <taxon>Euteleostomi</taxon>
        <taxon>Actinopterygii</taxon>
        <taxon>Neopterygii</taxon>
        <taxon>Teleostei</taxon>
        <taxon>Neoteleostei</taxon>
        <taxon>Acanthomorphata</taxon>
        <taxon>Anabantaria</taxon>
        <taxon>Anabantiformes</taxon>
        <taxon>Anabantoidei</taxon>
        <taxon>Anabantidae</taxon>
        <taxon>Anabas</taxon>
    </lineage>
</organism>
<evidence type="ECO:0000259" key="13">
    <source>
        <dbReference type="PROSITE" id="PS50234"/>
    </source>
</evidence>
<reference evidence="14" key="2">
    <citation type="submission" date="2025-08" db="UniProtKB">
        <authorList>
            <consortium name="Ensembl"/>
        </authorList>
    </citation>
    <scope>IDENTIFICATION</scope>
</reference>
<dbReference type="Ensembl" id="ENSATET00000076481.1">
    <property type="protein sequence ID" value="ENSATEP00000076522.1"/>
    <property type="gene ID" value="ENSATEG00000021385.3"/>
</dbReference>
<dbReference type="InterPro" id="IPR036465">
    <property type="entry name" value="vWFA_dom_sf"/>
</dbReference>
<comment type="similarity">
    <text evidence="9">Belongs to the fibril-associated collagens with interrupted helices (FACIT) family.</text>
</comment>
<evidence type="ECO:0000256" key="5">
    <source>
        <dbReference type="ARBA" id="ARBA00022530"/>
    </source>
</evidence>
<dbReference type="RefSeq" id="XP_026209455.1">
    <property type="nucleotide sequence ID" value="XM_026353670.1"/>
</dbReference>
<dbReference type="GO" id="GO:0005737">
    <property type="term" value="C:cytoplasm"/>
    <property type="evidence" value="ECO:0007669"/>
    <property type="project" value="UniProtKB-SubCell"/>
</dbReference>
<keyword evidence="15" id="KW-1185">Reference proteome</keyword>
<evidence type="ECO:0000256" key="1">
    <source>
        <dbReference type="ARBA" id="ARBA00004496"/>
    </source>
</evidence>
<feature type="compositionally biased region" description="Low complexity" evidence="11">
    <location>
        <begin position="843"/>
        <end position="861"/>
    </location>
</feature>
<dbReference type="SUPFAM" id="SSF49899">
    <property type="entry name" value="Concanavalin A-like lectins/glucanases"/>
    <property type="match status" value="1"/>
</dbReference>
<dbReference type="InterPro" id="IPR002035">
    <property type="entry name" value="VWF_A"/>
</dbReference>
<dbReference type="Gene3D" id="3.40.50.410">
    <property type="entry name" value="von Willebrand factor, type A domain"/>
    <property type="match status" value="1"/>
</dbReference>
<comment type="subcellular location">
    <subcellularLocation>
        <location evidence="1">Cytoplasm</location>
    </subcellularLocation>
    <subcellularLocation>
        <location evidence="2">Secreted</location>
        <location evidence="2">Extracellular space</location>
        <location evidence="2">Extracellular matrix</location>
    </subcellularLocation>
</comment>
<dbReference type="InterPro" id="IPR008160">
    <property type="entry name" value="Collagen"/>
</dbReference>
<keyword evidence="5" id="KW-0272">Extracellular matrix</keyword>
<dbReference type="AlphaFoldDB" id="A0AAQ6IRD9"/>
<sequence>MGYKVTSMRCGLRCLCFMLLHLFSAAQDDDIRSCRTAPCDLVFILDGSWSVEDVNFELVKRWLVNITTGFNIGQKFTQVGVVQYSDDPVLEIPLGKYYSNRDLIKAMESIEYMGGNTRTGTAIQFATDKLFGLSERGPLGISRIAVVLTDGKSQDEVLKAAEAARKKGVILFAIGVGSETEEAELRDIANKPFSKYVFSVEDYKAISRIIQVIRQKLCEETVCPARIPVDSREEKGFDLLLQLNLAKKVKRTQGSFYSTRAYEVTSHVDLSETTRNLFPDGFPPSYVFVATMRYKGSVAKEDWDLWRIQTHDGKPQMAVTLSGLDRTVMFTTTSEAPSGIQMVTFTQQTERLFDEKWHQLRLLITEEDVTLYVDDLELETLPLESPVGIFINGKTQVGKYMRKETTVPFEIQKLRIYCDPEQNNRETACEIPGVCSNSLDYAEPTQEPCVCPPGPPGLPGMKGESGNTGKPGQPGPAGADGKPGLPGIRGTPGQPGPPGVEGPRGPDGYKGEQGRPGVSGDRGMPGLPGPPGQQGEKGSVGSPGSAGIPGNHGQVGEKGSMGPSGPPGYPGEPGPPGRDGRDGSPGGHGQKGEAGTSGIPGADGKDGHPGLPGLQGIAGLDGQKGEVGLPGPKGFKGLTGPPGEMGLPGEPGLKGQTGPKGSKGDAGSPGIQGTPGPAGSAGESGIAGEPGHPGMPGLKGSKGEKGNPSERGEMGLKGEKGEHGWPGLHGSTGPMGLKGEKGTAGDPGQRGQEGQMGRPGQPGQSGPPGPRGTQGNTGPPGPPGPEGRYASQMSDSHIRQICREMIQSELPLLLLSNQQSSCARCQSRPGSPGPPGHPGPTGPQGLRGLPGLSGSRGHPGQPGRPGHPGIDGLKGEAGLKGEKGSPGRTTTGDQGPPGPPGPMGPQTYSKPGPPGNPGPPGLNGAEGKSGTPGIPGQPGVCDPSMCYGSMIRRDPYSKGPNY</sequence>
<feature type="compositionally biased region" description="Pro residues" evidence="11">
    <location>
        <begin position="911"/>
        <end position="920"/>
    </location>
</feature>
<evidence type="ECO:0000313" key="15">
    <source>
        <dbReference type="Proteomes" id="UP000265040"/>
    </source>
</evidence>
<evidence type="ECO:0000256" key="2">
    <source>
        <dbReference type="ARBA" id="ARBA00004498"/>
    </source>
</evidence>
<evidence type="ECO:0000256" key="8">
    <source>
        <dbReference type="ARBA" id="ARBA00023119"/>
    </source>
</evidence>
<evidence type="ECO:0000256" key="3">
    <source>
        <dbReference type="ARBA" id="ARBA00022490"/>
    </source>
</evidence>
<accession>A0AAQ6IRD9</accession>
<dbReference type="Proteomes" id="UP000265040">
    <property type="component" value="Chromosome 15"/>
</dbReference>
<evidence type="ECO:0000256" key="7">
    <source>
        <dbReference type="ARBA" id="ARBA00022737"/>
    </source>
</evidence>
<dbReference type="PRINTS" id="PR00453">
    <property type="entry name" value="VWFADOMAIN"/>
</dbReference>
<dbReference type="PANTHER" id="PTHR37456">
    <property type="entry name" value="SI:CH211-266K2.1"/>
    <property type="match status" value="1"/>
</dbReference>
<dbReference type="Pfam" id="PF00092">
    <property type="entry name" value="VWA"/>
    <property type="match status" value="1"/>
</dbReference>
<dbReference type="Pfam" id="PF01391">
    <property type="entry name" value="Collagen"/>
    <property type="match status" value="3"/>
</dbReference>
<feature type="region of interest" description="Disordered" evidence="11">
    <location>
        <begin position="460"/>
        <end position="794"/>
    </location>
</feature>
<evidence type="ECO:0000256" key="12">
    <source>
        <dbReference type="SAM" id="SignalP"/>
    </source>
</evidence>
<feature type="domain" description="VWFA" evidence="13">
    <location>
        <begin position="40"/>
        <end position="213"/>
    </location>
</feature>
<gene>
    <name evidence="14" type="primary">COL21A1</name>
</gene>
<dbReference type="GeneTree" id="ENSGT00940000162318"/>
<dbReference type="SUPFAM" id="SSF53300">
    <property type="entry name" value="vWA-like"/>
    <property type="match status" value="1"/>
</dbReference>
<dbReference type="InterPro" id="IPR013320">
    <property type="entry name" value="ConA-like_dom_sf"/>
</dbReference>
<dbReference type="Gene3D" id="2.60.120.200">
    <property type="match status" value="1"/>
</dbReference>
<keyword evidence="7" id="KW-0677">Repeat</keyword>
<evidence type="ECO:0000313" key="14">
    <source>
        <dbReference type="Ensembl" id="ENSATEP00000076522.1"/>
    </source>
</evidence>
<dbReference type="GO" id="GO:0005581">
    <property type="term" value="C:collagen trimer"/>
    <property type="evidence" value="ECO:0007669"/>
    <property type="project" value="UniProtKB-KW"/>
</dbReference>
<evidence type="ECO:0000256" key="11">
    <source>
        <dbReference type="SAM" id="MobiDB-lite"/>
    </source>
</evidence>
<dbReference type="CDD" id="cd01472">
    <property type="entry name" value="vWA_collagen"/>
    <property type="match status" value="1"/>
</dbReference>
<dbReference type="FunFam" id="3.40.50.410:FF:000041">
    <property type="entry name" value="Collagen alpha-1(XXI) chain isoform X1"/>
    <property type="match status" value="1"/>
</dbReference>
<keyword evidence="3" id="KW-0963">Cytoplasm</keyword>
<reference evidence="14" key="3">
    <citation type="submission" date="2025-09" db="UniProtKB">
        <authorList>
            <consortium name="Ensembl"/>
        </authorList>
    </citation>
    <scope>IDENTIFICATION</scope>
</reference>
<dbReference type="SMART" id="SM00327">
    <property type="entry name" value="VWA"/>
    <property type="match status" value="1"/>
</dbReference>
<keyword evidence="4" id="KW-0964">Secreted</keyword>
<protein>
    <recommendedName>
        <fullName evidence="10">Collagen alpha-1(XXI) chain</fullName>
    </recommendedName>
</protein>
<evidence type="ECO:0000256" key="9">
    <source>
        <dbReference type="ARBA" id="ARBA00049648"/>
    </source>
</evidence>
<name>A0AAQ6IRD9_ANATE</name>
<dbReference type="FunFam" id="2.60.120.200:FF:000068">
    <property type="entry name" value="collagen alpha-1(XXI) chain isoform X1"/>
    <property type="match status" value="1"/>
</dbReference>
<evidence type="ECO:0000256" key="6">
    <source>
        <dbReference type="ARBA" id="ARBA00022729"/>
    </source>
</evidence>
<feature type="signal peptide" evidence="12">
    <location>
        <begin position="1"/>
        <end position="26"/>
    </location>
</feature>
<feature type="compositionally biased region" description="Basic and acidic residues" evidence="11">
    <location>
        <begin position="873"/>
        <end position="885"/>
    </location>
</feature>
<keyword evidence="8" id="KW-0176">Collagen</keyword>
<evidence type="ECO:0000256" key="4">
    <source>
        <dbReference type="ARBA" id="ARBA00022525"/>
    </source>
</evidence>
<dbReference type="GeneID" id="113158017"/>
<dbReference type="InterPro" id="IPR048287">
    <property type="entry name" value="TSPN-like_N"/>
</dbReference>
<dbReference type="PANTHER" id="PTHR37456:SF6">
    <property type="entry name" value="COLLAGEN ALPHA-1(XXIII) CHAIN-LIKE ISOFORM X2"/>
    <property type="match status" value="1"/>
</dbReference>
<feature type="chain" id="PRO_5043893786" description="Collagen alpha-1(XXI) chain" evidence="12">
    <location>
        <begin position="27"/>
        <end position="962"/>
    </location>
</feature>
<dbReference type="InterPro" id="IPR050938">
    <property type="entry name" value="Collagen_Structural_Proteins"/>
</dbReference>
<feature type="compositionally biased region" description="Low complexity" evidence="11">
    <location>
        <begin position="674"/>
        <end position="690"/>
    </location>
</feature>
<feature type="compositionally biased region" description="Basic and acidic residues" evidence="11">
    <location>
        <begin position="701"/>
        <end position="723"/>
    </location>
</feature>